<dbReference type="RefSeq" id="WP_062244240.1">
    <property type="nucleotide sequence ID" value="NZ_MRCA01000012.1"/>
</dbReference>
<feature type="domain" description="GH10" evidence="11">
    <location>
        <begin position="59"/>
        <end position="381"/>
    </location>
</feature>
<dbReference type="AlphaFoldDB" id="A0A1U7GVS0"/>
<evidence type="ECO:0000256" key="8">
    <source>
        <dbReference type="ARBA" id="ARBA00023326"/>
    </source>
</evidence>
<organism evidence="12 13">
    <name type="scientific">Fischerella major NIES-592</name>
    <dbReference type="NCBI Taxonomy" id="210994"/>
    <lineage>
        <taxon>Bacteria</taxon>
        <taxon>Bacillati</taxon>
        <taxon>Cyanobacteriota</taxon>
        <taxon>Cyanophyceae</taxon>
        <taxon>Nostocales</taxon>
        <taxon>Hapalosiphonaceae</taxon>
        <taxon>Fischerella</taxon>
    </lineage>
</organism>
<reference evidence="12 13" key="1">
    <citation type="submission" date="2016-11" db="EMBL/GenBank/DDBJ databases">
        <title>Draft Genome Sequences of Nine Cyanobacterial Strains from Diverse Habitats.</title>
        <authorList>
            <person name="Zhu T."/>
            <person name="Hou S."/>
            <person name="Lu X."/>
            <person name="Hess W.R."/>
        </authorList>
    </citation>
    <scope>NUCLEOTIDE SEQUENCE [LARGE SCALE GENOMIC DNA]</scope>
    <source>
        <strain evidence="12 13">NIES-592</strain>
    </source>
</reference>
<evidence type="ECO:0000256" key="10">
    <source>
        <dbReference type="SAM" id="SignalP"/>
    </source>
</evidence>
<evidence type="ECO:0000313" key="13">
    <source>
        <dbReference type="Proteomes" id="UP000186391"/>
    </source>
</evidence>
<dbReference type="Proteomes" id="UP000186391">
    <property type="component" value="Unassembled WGS sequence"/>
</dbReference>
<comment type="catalytic activity">
    <reaction evidence="1 9">
        <text>Endohydrolysis of (1-&gt;4)-beta-D-xylosidic linkages in xylans.</text>
        <dbReference type="EC" id="3.2.1.8"/>
    </reaction>
</comment>
<evidence type="ECO:0000256" key="6">
    <source>
        <dbReference type="ARBA" id="ARBA00023277"/>
    </source>
</evidence>
<evidence type="ECO:0000256" key="3">
    <source>
        <dbReference type="ARBA" id="ARBA00022651"/>
    </source>
</evidence>
<feature type="chain" id="PRO_5010555871" description="Beta-xylanase" evidence="10">
    <location>
        <begin position="32"/>
        <end position="388"/>
    </location>
</feature>
<sequence length="388" mass="44459">MPNRRLVTRRQALWLSLGTLTSIGAIATAKAGYESRQIQSLDNSKRNFKLTTYTPLKKRASAKGIIYGAATRRDLLESNPKLVSSFVQQCGILVPEWELKWNFLRPTPNRFDFTAGDWLAKFARTHGILFRGHTLVWHEALPEWFEEVVNRQNAEKFLVEHITTVTKHYAGQIHSWDVVNEATKIDHKRSDGLRNSPWLEFLGPNYIELAFRIAAEQDPKAMLVYNDTELEYDIPKHEAKRGAILKLLERLKSRGTPIHGFGIQSHLYGHETRFNPKKLRKFLADVASLDLKILVTELDVRDQNLPKDLKTRDRIVAAAYEDYLSTVLDEKAVIAVLNWGLSDSHTWLAQYAPRKDDAPVRPLPFDSNLKPKLAWNAIARAFDQASKR</sequence>
<dbReference type="Gene3D" id="3.20.20.80">
    <property type="entry name" value="Glycosidases"/>
    <property type="match status" value="1"/>
</dbReference>
<comment type="caution">
    <text evidence="12">The sequence shown here is derived from an EMBL/GenBank/DDBJ whole genome shotgun (WGS) entry which is preliminary data.</text>
</comment>
<dbReference type="PROSITE" id="PS51760">
    <property type="entry name" value="GH10_2"/>
    <property type="match status" value="1"/>
</dbReference>
<dbReference type="InterPro" id="IPR001000">
    <property type="entry name" value="GH10_dom"/>
</dbReference>
<evidence type="ECO:0000313" key="12">
    <source>
        <dbReference type="EMBL" id="OKH12276.1"/>
    </source>
</evidence>
<dbReference type="InterPro" id="IPR017853">
    <property type="entry name" value="GH"/>
</dbReference>
<dbReference type="EC" id="3.2.1.8" evidence="9"/>
<gene>
    <name evidence="12" type="ORF">NIES592_18900</name>
</gene>
<dbReference type="Pfam" id="PF00331">
    <property type="entry name" value="Glyco_hydro_10"/>
    <property type="match status" value="1"/>
</dbReference>
<keyword evidence="8 9" id="KW-0624">Polysaccharide degradation</keyword>
<keyword evidence="3" id="KW-0858">Xylan degradation</keyword>
<evidence type="ECO:0000256" key="2">
    <source>
        <dbReference type="ARBA" id="ARBA00007495"/>
    </source>
</evidence>
<keyword evidence="6 9" id="KW-0119">Carbohydrate metabolism</keyword>
<evidence type="ECO:0000256" key="4">
    <source>
        <dbReference type="ARBA" id="ARBA00022729"/>
    </source>
</evidence>
<dbReference type="SMART" id="SM00633">
    <property type="entry name" value="Glyco_10"/>
    <property type="match status" value="1"/>
</dbReference>
<dbReference type="InterPro" id="IPR044846">
    <property type="entry name" value="GH10"/>
</dbReference>
<dbReference type="PANTHER" id="PTHR31490">
    <property type="entry name" value="GLYCOSYL HYDROLASE"/>
    <property type="match status" value="1"/>
</dbReference>
<accession>A0A1U7GVS0</accession>
<dbReference type="PRINTS" id="PR00134">
    <property type="entry name" value="GLHYDRLASE10"/>
</dbReference>
<evidence type="ECO:0000256" key="7">
    <source>
        <dbReference type="ARBA" id="ARBA00023295"/>
    </source>
</evidence>
<dbReference type="GO" id="GO:0031176">
    <property type="term" value="F:endo-1,4-beta-xylanase activity"/>
    <property type="evidence" value="ECO:0007669"/>
    <property type="project" value="UniProtKB-EC"/>
</dbReference>
<comment type="similarity">
    <text evidence="2 9">Belongs to the glycosyl hydrolase 10 (cellulase F) family.</text>
</comment>
<keyword evidence="4 10" id="KW-0732">Signal</keyword>
<evidence type="ECO:0000256" key="9">
    <source>
        <dbReference type="RuleBase" id="RU361174"/>
    </source>
</evidence>
<protein>
    <recommendedName>
        <fullName evidence="9">Beta-xylanase</fullName>
        <ecNumber evidence="9">3.2.1.8</ecNumber>
    </recommendedName>
</protein>
<keyword evidence="5 9" id="KW-0378">Hydrolase</keyword>
<dbReference type="SUPFAM" id="SSF51445">
    <property type="entry name" value="(Trans)glycosidases"/>
    <property type="match status" value="1"/>
</dbReference>
<evidence type="ECO:0000256" key="5">
    <source>
        <dbReference type="ARBA" id="ARBA00022801"/>
    </source>
</evidence>
<dbReference type="EMBL" id="MRCA01000012">
    <property type="protein sequence ID" value="OKH12276.1"/>
    <property type="molecule type" value="Genomic_DNA"/>
</dbReference>
<proteinExistence type="inferred from homology"/>
<evidence type="ECO:0000259" key="11">
    <source>
        <dbReference type="PROSITE" id="PS51760"/>
    </source>
</evidence>
<feature type="signal peptide" evidence="10">
    <location>
        <begin position="1"/>
        <end position="31"/>
    </location>
</feature>
<keyword evidence="7 9" id="KW-0326">Glycosidase</keyword>
<keyword evidence="13" id="KW-1185">Reference proteome</keyword>
<evidence type="ECO:0000256" key="1">
    <source>
        <dbReference type="ARBA" id="ARBA00000681"/>
    </source>
</evidence>
<dbReference type="PANTHER" id="PTHR31490:SF88">
    <property type="entry name" value="BETA-XYLANASE"/>
    <property type="match status" value="1"/>
</dbReference>
<name>A0A1U7GVS0_9CYAN</name>
<dbReference type="GO" id="GO:0045493">
    <property type="term" value="P:xylan catabolic process"/>
    <property type="evidence" value="ECO:0007669"/>
    <property type="project" value="UniProtKB-KW"/>
</dbReference>
<dbReference type="OrthoDB" id="9809277at2"/>